<dbReference type="PANTHER" id="PTHR43045">
    <property type="entry name" value="SHIKIMATE TRANSPORTER"/>
    <property type="match status" value="1"/>
</dbReference>
<feature type="domain" description="Major facilitator superfamily (MFS) profile" evidence="8">
    <location>
        <begin position="56"/>
        <end position="466"/>
    </location>
</feature>
<feature type="transmembrane region" description="Helical" evidence="7">
    <location>
        <begin position="93"/>
        <end position="117"/>
    </location>
</feature>
<comment type="caution">
    <text evidence="9">The sequence shown here is derived from an EMBL/GenBank/DDBJ whole genome shotgun (WGS) entry which is preliminary data.</text>
</comment>
<feature type="transmembrane region" description="Helical" evidence="7">
    <location>
        <begin position="194"/>
        <end position="216"/>
    </location>
</feature>
<evidence type="ECO:0000259" key="8">
    <source>
        <dbReference type="PROSITE" id="PS50850"/>
    </source>
</evidence>
<sequence>MFPLSYIPRRVARLMRMGNIGKLFGKPRGSATVTYPAAISTPVQPAVADQSNLSRVLFASSVGTIIEWYDFLIYGTAAALIFNKLFFPAADPMLGTLAALGSAAVGFLARPFGGAVFGFMGDRLGRKSMLLMSLLLMGFGTFAIGLLPTYQQIGVWAPVLLVLLRIVQGIGLGGEWGGAALMVLEHSPKHRRGLYGSLVQVGFPLGLILSTAVFWAVSSLPEEALMSWGWRVPFLASIVLVGLGSFVRMRITESPVFEEMKAKNELAANPLKEVFTRHRKSFLVAIGLKLCEVSWVYLLTVFLVVYATTKLGLPKKMLLNAIFIAAVIEVFIMPLFGLLADRIGRRPLFFIGTAFTILFAYPLFWMVDTRDPTLIVTAIALGLILGQGMMFSIEATYFPELFGARARYTGASFGFQVAAAIGGGLTPLFATVLVEKFGGTEGVSMLLIGVAIVTLVAALFARETRGSSITQA</sequence>
<dbReference type="PROSITE" id="PS50850">
    <property type="entry name" value="MFS"/>
    <property type="match status" value="1"/>
</dbReference>
<accession>A0ABM8WZL3</accession>
<comment type="subcellular location">
    <subcellularLocation>
        <location evidence="1">Cell membrane</location>
        <topology evidence="1">Multi-pass membrane protein</topology>
    </subcellularLocation>
</comment>
<evidence type="ECO:0000256" key="3">
    <source>
        <dbReference type="ARBA" id="ARBA00022475"/>
    </source>
</evidence>
<evidence type="ECO:0000256" key="6">
    <source>
        <dbReference type="ARBA" id="ARBA00023136"/>
    </source>
</evidence>
<dbReference type="PANTHER" id="PTHR43045:SF1">
    <property type="entry name" value="SHIKIMATE TRANSPORTER"/>
    <property type="match status" value="1"/>
</dbReference>
<feature type="transmembrane region" description="Helical" evidence="7">
    <location>
        <begin position="373"/>
        <end position="398"/>
    </location>
</feature>
<evidence type="ECO:0000256" key="1">
    <source>
        <dbReference type="ARBA" id="ARBA00004651"/>
    </source>
</evidence>
<keyword evidence="10" id="KW-1185">Reference proteome</keyword>
<keyword evidence="2" id="KW-0813">Transport</keyword>
<evidence type="ECO:0000256" key="2">
    <source>
        <dbReference type="ARBA" id="ARBA00022448"/>
    </source>
</evidence>
<dbReference type="InterPro" id="IPR011701">
    <property type="entry name" value="MFS"/>
</dbReference>
<dbReference type="EMBL" id="CAJZAG010000005">
    <property type="protein sequence ID" value="CAG9173054.1"/>
    <property type="molecule type" value="Genomic_DNA"/>
</dbReference>
<organism evidence="9 10">
    <name type="scientific">Cupriavidus pampae</name>
    <dbReference type="NCBI Taxonomy" id="659251"/>
    <lineage>
        <taxon>Bacteria</taxon>
        <taxon>Pseudomonadati</taxon>
        <taxon>Pseudomonadota</taxon>
        <taxon>Betaproteobacteria</taxon>
        <taxon>Burkholderiales</taxon>
        <taxon>Burkholderiaceae</taxon>
        <taxon>Cupriavidus</taxon>
    </lineage>
</organism>
<feature type="transmembrane region" description="Helical" evidence="7">
    <location>
        <begin position="442"/>
        <end position="461"/>
    </location>
</feature>
<name>A0ABM8WZL3_9BURK</name>
<feature type="transmembrane region" description="Helical" evidence="7">
    <location>
        <begin position="68"/>
        <end position="87"/>
    </location>
</feature>
<feature type="transmembrane region" description="Helical" evidence="7">
    <location>
        <begin position="129"/>
        <end position="147"/>
    </location>
</feature>
<dbReference type="Gene3D" id="1.20.1250.20">
    <property type="entry name" value="MFS general substrate transporter like domains"/>
    <property type="match status" value="2"/>
</dbReference>
<feature type="transmembrane region" description="Helical" evidence="7">
    <location>
        <begin position="282"/>
        <end position="306"/>
    </location>
</feature>
<feature type="transmembrane region" description="Helical" evidence="7">
    <location>
        <begin position="318"/>
        <end position="340"/>
    </location>
</feature>
<gene>
    <name evidence="9" type="primary">abaF_2</name>
    <name evidence="9" type="ORF">LMG32289_02754</name>
</gene>
<reference evidence="9 10" key="1">
    <citation type="submission" date="2021-08" db="EMBL/GenBank/DDBJ databases">
        <authorList>
            <person name="Peeters C."/>
        </authorList>
    </citation>
    <scope>NUCLEOTIDE SEQUENCE [LARGE SCALE GENOMIC DNA]</scope>
    <source>
        <strain evidence="9 10">LMG 32289</strain>
    </source>
</reference>
<feature type="transmembrane region" description="Helical" evidence="7">
    <location>
        <begin position="410"/>
        <end position="430"/>
    </location>
</feature>
<evidence type="ECO:0000313" key="10">
    <source>
        <dbReference type="Proteomes" id="UP000706525"/>
    </source>
</evidence>
<dbReference type="SUPFAM" id="SSF103473">
    <property type="entry name" value="MFS general substrate transporter"/>
    <property type="match status" value="1"/>
</dbReference>
<proteinExistence type="predicted"/>
<dbReference type="Proteomes" id="UP000706525">
    <property type="component" value="Unassembled WGS sequence"/>
</dbReference>
<feature type="transmembrane region" description="Helical" evidence="7">
    <location>
        <begin position="153"/>
        <end position="173"/>
    </location>
</feature>
<evidence type="ECO:0000256" key="4">
    <source>
        <dbReference type="ARBA" id="ARBA00022692"/>
    </source>
</evidence>
<keyword evidence="3" id="KW-1003">Cell membrane</keyword>
<evidence type="ECO:0000256" key="5">
    <source>
        <dbReference type="ARBA" id="ARBA00022989"/>
    </source>
</evidence>
<dbReference type="InterPro" id="IPR020846">
    <property type="entry name" value="MFS_dom"/>
</dbReference>
<feature type="transmembrane region" description="Helical" evidence="7">
    <location>
        <begin position="347"/>
        <end position="367"/>
    </location>
</feature>
<evidence type="ECO:0000256" key="7">
    <source>
        <dbReference type="SAM" id="Phobius"/>
    </source>
</evidence>
<feature type="transmembrane region" description="Helical" evidence="7">
    <location>
        <begin position="228"/>
        <end position="247"/>
    </location>
</feature>
<protein>
    <submittedName>
        <fullName evidence="9">Fosfomycin resistance protein AbaF</fullName>
    </submittedName>
</protein>
<evidence type="ECO:0000313" key="9">
    <source>
        <dbReference type="EMBL" id="CAG9173054.1"/>
    </source>
</evidence>
<keyword evidence="5 7" id="KW-1133">Transmembrane helix</keyword>
<keyword evidence="4 7" id="KW-0812">Transmembrane</keyword>
<dbReference type="CDD" id="cd17369">
    <property type="entry name" value="MFS_ShiA_like"/>
    <property type="match status" value="1"/>
</dbReference>
<dbReference type="Pfam" id="PF07690">
    <property type="entry name" value="MFS_1"/>
    <property type="match status" value="1"/>
</dbReference>
<keyword evidence="6 7" id="KW-0472">Membrane</keyword>
<dbReference type="InterPro" id="IPR036259">
    <property type="entry name" value="MFS_trans_sf"/>
</dbReference>